<evidence type="ECO:0000256" key="2">
    <source>
        <dbReference type="ARBA" id="ARBA00004123"/>
    </source>
</evidence>
<dbReference type="EMBL" id="JBANQN010000001">
    <property type="protein sequence ID" value="KAK6802385.1"/>
    <property type="molecule type" value="Genomic_DNA"/>
</dbReference>
<evidence type="ECO:0000256" key="10">
    <source>
        <dbReference type="ARBA" id="ARBA00022786"/>
    </source>
</evidence>
<dbReference type="Pfam" id="PF07574">
    <property type="entry name" value="SMC_Nse1"/>
    <property type="match status" value="2"/>
</dbReference>
<evidence type="ECO:0000313" key="19">
    <source>
        <dbReference type="Proteomes" id="UP001371456"/>
    </source>
</evidence>
<gene>
    <name evidence="18" type="ORF">RDI58_000165</name>
</gene>
<reference evidence="18 19" key="1">
    <citation type="submission" date="2024-02" db="EMBL/GenBank/DDBJ databases">
        <title>de novo genome assembly of Solanum bulbocastanum strain 11H21.</title>
        <authorList>
            <person name="Hosaka A.J."/>
        </authorList>
    </citation>
    <scope>NUCLEOTIDE SEQUENCE [LARGE SCALE GENOMIC DNA]</scope>
    <source>
        <tissue evidence="18">Young leaves</tissue>
    </source>
</reference>
<dbReference type="GO" id="GO:0008270">
    <property type="term" value="F:zinc ion binding"/>
    <property type="evidence" value="ECO:0007669"/>
    <property type="project" value="UniProtKB-KW"/>
</dbReference>
<evidence type="ECO:0000256" key="3">
    <source>
        <dbReference type="ARBA" id="ARBA00010258"/>
    </source>
</evidence>
<keyword evidence="11 15" id="KW-0862">Zinc</keyword>
<protein>
    <recommendedName>
        <fullName evidence="5 15">Non-structural maintenance of chromosomes element 1 homolog</fullName>
        <ecNumber evidence="4 15">2.3.2.27</ecNumber>
    </recommendedName>
</protein>
<name>A0AAN8U9M5_SOLBU</name>
<evidence type="ECO:0000256" key="14">
    <source>
        <dbReference type="ARBA" id="ARBA00023242"/>
    </source>
</evidence>
<comment type="similarity">
    <text evidence="3 15">Belongs to the NSE1 family.</text>
</comment>
<feature type="compositionally biased region" description="Basic residues" evidence="16">
    <location>
        <begin position="344"/>
        <end position="355"/>
    </location>
</feature>
<feature type="region of interest" description="Disordered" evidence="16">
    <location>
        <begin position="300"/>
        <end position="355"/>
    </location>
</feature>
<organism evidence="18 19">
    <name type="scientific">Solanum bulbocastanum</name>
    <name type="common">Wild potato</name>
    <dbReference type="NCBI Taxonomy" id="147425"/>
    <lineage>
        <taxon>Eukaryota</taxon>
        <taxon>Viridiplantae</taxon>
        <taxon>Streptophyta</taxon>
        <taxon>Embryophyta</taxon>
        <taxon>Tracheophyta</taxon>
        <taxon>Spermatophyta</taxon>
        <taxon>Magnoliopsida</taxon>
        <taxon>eudicotyledons</taxon>
        <taxon>Gunneridae</taxon>
        <taxon>Pentapetalae</taxon>
        <taxon>asterids</taxon>
        <taxon>lamiids</taxon>
        <taxon>Solanales</taxon>
        <taxon>Solanaceae</taxon>
        <taxon>Solanoideae</taxon>
        <taxon>Solaneae</taxon>
        <taxon>Solanum</taxon>
    </lineage>
</organism>
<dbReference type="InterPro" id="IPR011513">
    <property type="entry name" value="Nse1"/>
</dbReference>
<evidence type="ECO:0000256" key="7">
    <source>
        <dbReference type="ARBA" id="ARBA00022723"/>
    </source>
</evidence>
<evidence type="ECO:0000256" key="15">
    <source>
        <dbReference type="RuleBase" id="RU368018"/>
    </source>
</evidence>
<dbReference type="PANTHER" id="PTHR20973:SF0">
    <property type="entry name" value="NON-STRUCTURAL MAINTENANCE OF CHROMOSOMES ELEMENT 1 HOMOLOG"/>
    <property type="match status" value="1"/>
</dbReference>
<evidence type="ECO:0000256" key="9">
    <source>
        <dbReference type="ARBA" id="ARBA00022771"/>
    </source>
</evidence>
<sequence>MATLSWRHHTLIQALLSRGPLKEKDFQSIFTKITGKSPGNHQSLFNEYLRKINGELAFVQLELRACRNQYDGHVHYGVVNNVSDESSKLGTKYSVPQIAFYKGILKDDGKRGLAANFSWQFHRKEQKLLLLFLSKSELERRSTLQIEAIVQDAAAQGFISTIDALNIRLENQLLAGTESQSQGGSTHIPAAFRNFSMSQKERTLEELARDHWLSLTDGKIGLGVRSFLDLRSWFRSNEVPACEVCNEAAVKAELCKNEGCNVRIHMYCLRMKFSKSKAEKVCPGCGTSWHYNIAKVEALDEEEDASAPPESQQPREPSTRKRPRAHAVIDSDTLEPESSQSTRLTRRSVRLKSSG</sequence>
<dbReference type="GO" id="GO:0030915">
    <property type="term" value="C:Smc5-Smc6 complex"/>
    <property type="evidence" value="ECO:0007669"/>
    <property type="project" value="UniProtKB-UniRule"/>
</dbReference>
<keyword evidence="12 15" id="KW-0233">DNA recombination</keyword>
<evidence type="ECO:0000259" key="17">
    <source>
        <dbReference type="Pfam" id="PF08746"/>
    </source>
</evidence>
<evidence type="ECO:0000256" key="16">
    <source>
        <dbReference type="SAM" id="MobiDB-lite"/>
    </source>
</evidence>
<comment type="subcellular location">
    <subcellularLocation>
        <location evidence="2 15">Nucleus</location>
    </subcellularLocation>
</comment>
<keyword evidence="9 15" id="KW-0863">Zinc-finger</keyword>
<dbReference type="Proteomes" id="UP001371456">
    <property type="component" value="Unassembled WGS sequence"/>
</dbReference>
<evidence type="ECO:0000256" key="8">
    <source>
        <dbReference type="ARBA" id="ARBA00022763"/>
    </source>
</evidence>
<keyword evidence="6 15" id="KW-0808">Transferase</keyword>
<accession>A0AAN8U9M5</accession>
<comment type="catalytic activity">
    <reaction evidence="1 15">
        <text>S-ubiquitinyl-[E2 ubiquitin-conjugating enzyme]-L-cysteine + [acceptor protein]-L-lysine = [E2 ubiquitin-conjugating enzyme]-L-cysteine + N(6)-ubiquitinyl-[acceptor protein]-L-lysine.</text>
        <dbReference type="EC" id="2.3.2.27"/>
    </reaction>
</comment>
<keyword evidence="8 15" id="KW-0227">DNA damage</keyword>
<evidence type="ECO:0000313" key="18">
    <source>
        <dbReference type="EMBL" id="KAK6802385.1"/>
    </source>
</evidence>
<keyword evidence="7 15" id="KW-0479">Metal-binding</keyword>
<dbReference type="EC" id="2.3.2.27" evidence="4 15"/>
<evidence type="ECO:0000256" key="5">
    <source>
        <dbReference type="ARBA" id="ARBA00019422"/>
    </source>
</evidence>
<feature type="domain" description="Non-structural maintenance of chromosomes element 1 RING C4HC3-type" evidence="17">
    <location>
        <begin position="242"/>
        <end position="285"/>
    </location>
</feature>
<dbReference type="GO" id="GO:0061630">
    <property type="term" value="F:ubiquitin protein ligase activity"/>
    <property type="evidence" value="ECO:0007669"/>
    <property type="project" value="UniProtKB-EC"/>
</dbReference>
<evidence type="ECO:0000256" key="13">
    <source>
        <dbReference type="ARBA" id="ARBA00023204"/>
    </source>
</evidence>
<evidence type="ECO:0000256" key="6">
    <source>
        <dbReference type="ARBA" id="ARBA00022679"/>
    </source>
</evidence>
<proteinExistence type="inferred from homology"/>
<dbReference type="AlphaFoldDB" id="A0AAN8U9M5"/>
<dbReference type="CDD" id="cd16493">
    <property type="entry name" value="RING-CH-C4HC3_NSE1"/>
    <property type="match status" value="1"/>
</dbReference>
<dbReference type="Gene3D" id="3.90.1150.220">
    <property type="match status" value="1"/>
</dbReference>
<comment type="caution">
    <text evidence="18">The sequence shown here is derived from an EMBL/GenBank/DDBJ whole genome shotgun (WGS) entry which is preliminary data.</text>
</comment>
<dbReference type="InterPro" id="IPR014857">
    <property type="entry name" value="Nse1_RING_C4HC3-type"/>
</dbReference>
<keyword evidence="14 15" id="KW-0539">Nucleus</keyword>
<dbReference type="Pfam" id="PF08746">
    <property type="entry name" value="zf-RING-like"/>
    <property type="match status" value="1"/>
</dbReference>
<keyword evidence="19" id="KW-1185">Reference proteome</keyword>
<dbReference type="InterPro" id="IPR036388">
    <property type="entry name" value="WH-like_DNA-bd_sf"/>
</dbReference>
<evidence type="ECO:0000256" key="4">
    <source>
        <dbReference type="ARBA" id="ARBA00012483"/>
    </source>
</evidence>
<dbReference type="Gene3D" id="3.30.40.10">
    <property type="entry name" value="Zinc/RING finger domain, C3HC4 (zinc finger)"/>
    <property type="match status" value="1"/>
</dbReference>
<dbReference type="InterPro" id="IPR013083">
    <property type="entry name" value="Znf_RING/FYVE/PHD"/>
</dbReference>
<dbReference type="Gene3D" id="1.10.10.10">
    <property type="entry name" value="Winged helix-like DNA-binding domain superfamily/Winged helix DNA-binding domain"/>
    <property type="match status" value="1"/>
</dbReference>
<dbReference type="FunFam" id="3.90.1150.220:FF:000002">
    <property type="entry name" value="Non-structural maintenance of chromosomes element 1"/>
    <property type="match status" value="1"/>
</dbReference>
<keyword evidence="13 15" id="KW-0234">DNA repair</keyword>
<evidence type="ECO:0000256" key="1">
    <source>
        <dbReference type="ARBA" id="ARBA00000900"/>
    </source>
</evidence>
<evidence type="ECO:0000256" key="12">
    <source>
        <dbReference type="ARBA" id="ARBA00023172"/>
    </source>
</evidence>
<dbReference type="GO" id="GO:0005634">
    <property type="term" value="C:nucleus"/>
    <property type="evidence" value="ECO:0007669"/>
    <property type="project" value="UniProtKB-SubCell"/>
</dbReference>
<dbReference type="PANTHER" id="PTHR20973">
    <property type="entry name" value="NON-SMC ELEMENT 1-RELATED"/>
    <property type="match status" value="1"/>
</dbReference>
<dbReference type="GO" id="GO:0000724">
    <property type="term" value="P:double-strand break repair via homologous recombination"/>
    <property type="evidence" value="ECO:0007669"/>
    <property type="project" value="TreeGrafter"/>
</dbReference>
<evidence type="ECO:0000256" key="11">
    <source>
        <dbReference type="ARBA" id="ARBA00022833"/>
    </source>
</evidence>
<comment type="subunit">
    <text evidence="15">Component of the Smc5-Smc6 complex.</text>
</comment>
<keyword evidence="10 15" id="KW-0833">Ubl conjugation pathway</keyword>